<keyword evidence="5" id="KW-1185">Reference proteome</keyword>
<dbReference type="EMBL" id="JBHLZU010000018">
    <property type="protein sequence ID" value="MFB9906333.1"/>
    <property type="molecule type" value="Genomic_DNA"/>
</dbReference>
<evidence type="ECO:0000313" key="4">
    <source>
        <dbReference type="EMBL" id="MFB9906333.1"/>
    </source>
</evidence>
<keyword evidence="4" id="KW-0540">Nuclease</keyword>
<feature type="region of interest" description="Disordered" evidence="1">
    <location>
        <begin position="166"/>
        <end position="224"/>
    </location>
</feature>
<dbReference type="InterPro" id="IPR005135">
    <property type="entry name" value="Endo/exonuclease/phosphatase"/>
</dbReference>
<dbReference type="CDD" id="cd04486">
    <property type="entry name" value="YhcR_OBF_like"/>
    <property type="match status" value="1"/>
</dbReference>
<keyword evidence="4" id="KW-0255">Endonuclease</keyword>
<dbReference type="PROSITE" id="PS51318">
    <property type="entry name" value="TAT"/>
    <property type="match status" value="1"/>
</dbReference>
<dbReference type="InterPro" id="IPR001322">
    <property type="entry name" value="Lamin_tail_dom"/>
</dbReference>
<protein>
    <submittedName>
        <fullName evidence="4">Endonuclease/exonuclease/phosphatase family protein</fullName>
    </submittedName>
</protein>
<comment type="caution">
    <text evidence="4">The sequence shown here is derived from an EMBL/GenBank/DDBJ whole genome shotgun (WGS) entry which is preliminary data.</text>
</comment>
<evidence type="ECO:0000256" key="1">
    <source>
        <dbReference type="SAM" id="MobiDB-lite"/>
    </source>
</evidence>
<sequence>MTLHRRRTTLSALAGTTLLVALAPAATAAPSTDAVIAEVYGGGGNSGAALTTDFVELTSPTAVSLDGWSVQYLPASPSPTSKWQVTKLAGSIAAGKRYLVAQAKGSGGTVALPTPDATGSTNLSGTGGTVALVRSDQALTCLTAADCAAVPVIRDLVGFGSAVVREGSPAPAASNTTSVARKATPVDNDDNSADFVAGEPTPENSKGERPGGGEPGPAPEKARIHQIQGTTRLSPFVGKQVADVPGVVTAVRTFGSSRGFWFQDPEPDADPRTSEGLFVFTGTTTPDVKVGDSVLVAGNVAEFYPLASGETVATTANQSITQLTGARWTVRSAGNALPAAEVLKPDTVPVALAPSPGGNIESLDLEPAKYALDFYESREGMRLRLDDARVVGPTDGFNALWVTSKPDQNRTPRGGSNYQSYVDANTGRVKIESLIPFAERPFPIANVGDQLTGTTEGPLDYSRFGGYVLQASTLGKHVAGPLAPETTRKQRTHELATATYNVENLSTKDAQAKFDRLATGVVRNLAAPDIVALEEIQDDNGPTNDAVVSAEQTLRRFTDAVAAAGGPRYEWRQINPIDDADGGQPGGNIRVAFLFNPLRVSFVDRPGGDAVTPVKVERERGRAKLSVSPGRVAPTDPAWQASRKPLVGEFRFPADGPLQRSVFVVANHFNSKGGDQPLHGRIQPPVRSSEVQRVAQAKLVRGFVDSLMKTDRNANLVVLGDLNDYVFSPAVQTLIDPNALAAPMDRLPVGERYSYVYEGNSQTLDHILVGSKLLKRTNLDVVHINAEFHDQASDHDPQVVRFLPRTGIDWLDDLEHLLYGLLG</sequence>
<dbReference type="InterPro" id="IPR036691">
    <property type="entry name" value="Endo/exonu/phosph_ase_sf"/>
</dbReference>
<feature type="signal peptide" evidence="2">
    <location>
        <begin position="1"/>
        <end position="28"/>
    </location>
</feature>
<evidence type="ECO:0000259" key="3">
    <source>
        <dbReference type="PROSITE" id="PS51841"/>
    </source>
</evidence>
<dbReference type="SUPFAM" id="SSF56219">
    <property type="entry name" value="DNase I-like"/>
    <property type="match status" value="1"/>
</dbReference>
<dbReference type="Gene3D" id="3.60.10.10">
    <property type="entry name" value="Endonuclease/exonuclease/phosphatase"/>
    <property type="match status" value="1"/>
</dbReference>
<evidence type="ECO:0000256" key="2">
    <source>
        <dbReference type="SAM" id="SignalP"/>
    </source>
</evidence>
<feature type="chain" id="PRO_5045376237" evidence="2">
    <location>
        <begin position="29"/>
        <end position="823"/>
    </location>
</feature>
<keyword evidence="2" id="KW-0732">Signal</keyword>
<dbReference type="Proteomes" id="UP001589693">
    <property type="component" value="Unassembled WGS sequence"/>
</dbReference>
<keyword evidence="4" id="KW-0378">Hydrolase</keyword>
<feature type="domain" description="LTD" evidence="3">
    <location>
        <begin position="23"/>
        <end position="161"/>
    </location>
</feature>
<reference evidence="4 5" key="1">
    <citation type="submission" date="2024-09" db="EMBL/GenBank/DDBJ databases">
        <authorList>
            <person name="Sun Q."/>
            <person name="Mori K."/>
        </authorList>
    </citation>
    <scope>NUCLEOTIDE SEQUENCE [LARGE SCALE GENOMIC DNA]</scope>
    <source>
        <strain evidence="4 5">TBRC 7907</strain>
    </source>
</reference>
<dbReference type="PROSITE" id="PS51841">
    <property type="entry name" value="LTD"/>
    <property type="match status" value="1"/>
</dbReference>
<dbReference type="PANTHER" id="PTHR42834">
    <property type="entry name" value="ENDONUCLEASE/EXONUCLEASE/PHOSPHATASE FAMILY PROTEIN (AFU_ORTHOLOGUE AFUA_3G09210)"/>
    <property type="match status" value="1"/>
</dbReference>
<dbReference type="CDD" id="cd10283">
    <property type="entry name" value="MnuA_DNase1-like"/>
    <property type="match status" value="1"/>
</dbReference>
<proteinExistence type="predicted"/>
<dbReference type="InterPro" id="IPR006311">
    <property type="entry name" value="TAT_signal"/>
</dbReference>
<name>A0ABV5ZZQ1_9PSEU</name>
<dbReference type="GO" id="GO:0004519">
    <property type="term" value="F:endonuclease activity"/>
    <property type="evidence" value="ECO:0007669"/>
    <property type="project" value="UniProtKB-KW"/>
</dbReference>
<accession>A0ABV5ZZQ1</accession>
<dbReference type="Pfam" id="PF19580">
    <property type="entry name" value="Exo_endo_phos_3"/>
    <property type="match status" value="1"/>
</dbReference>
<gene>
    <name evidence="4" type="ORF">ACFFQA_20550</name>
</gene>
<organism evidence="4 5">
    <name type="scientific">Allokutzneria oryzae</name>
    <dbReference type="NCBI Taxonomy" id="1378989"/>
    <lineage>
        <taxon>Bacteria</taxon>
        <taxon>Bacillati</taxon>
        <taxon>Actinomycetota</taxon>
        <taxon>Actinomycetes</taxon>
        <taxon>Pseudonocardiales</taxon>
        <taxon>Pseudonocardiaceae</taxon>
        <taxon>Allokutzneria</taxon>
    </lineage>
</organism>
<dbReference type="RefSeq" id="WP_377854471.1">
    <property type="nucleotide sequence ID" value="NZ_JBHLZU010000018.1"/>
</dbReference>
<evidence type="ECO:0000313" key="5">
    <source>
        <dbReference type="Proteomes" id="UP001589693"/>
    </source>
</evidence>
<dbReference type="PANTHER" id="PTHR42834:SF1">
    <property type="entry name" value="ENDONUCLEASE_EXONUCLEASE_PHOSPHATASE FAMILY PROTEIN (AFU_ORTHOLOGUE AFUA_3G09210)"/>
    <property type="match status" value="1"/>
</dbReference>